<reference evidence="1" key="1">
    <citation type="submission" date="2021-10" db="EMBL/GenBank/DDBJ databases">
        <title>Tamlana sargassums sp. nov., and Tamlana laminarinivorans sp. nov., two new bacteria isolated from the brown alga.</title>
        <authorList>
            <person name="Li J."/>
        </authorList>
    </citation>
    <scope>NUCLEOTIDE SEQUENCE</scope>
    <source>
        <strain evidence="1">PT2-4</strain>
    </source>
</reference>
<evidence type="ECO:0000313" key="2">
    <source>
        <dbReference type="Proteomes" id="UP001139199"/>
    </source>
</evidence>
<name>A0A9X1L0D8_9FLAO</name>
<dbReference type="InterPro" id="IPR023393">
    <property type="entry name" value="START-like_dom_sf"/>
</dbReference>
<organism evidence="1 2">
    <name type="scientific">Neotamlana laminarinivorans</name>
    <dbReference type="NCBI Taxonomy" id="2883124"/>
    <lineage>
        <taxon>Bacteria</taxon>
        <taxon>Pseudomonadati</taxon>
        <taxon>Bacteroidota</taxon>
        <taxon>Flavobacteriia</taxon>
        <taxon>Flavobacteriales</taxon>
        <taxon>Flavobacteriaceae</taxon>
        <taxon>Neotamlana</taxon>
    </lineage>
</organism>
<keyword evidence="2" id="KW-1185">Reference proteome</keyword>
<dbReference type="AlphaFoldDB" id="A0A9X1L0D8"/>
<comment type="caution">
    <text evidence="1">The sequence shown here is derived from an EMBL/GenBank/DDBJ whole genome shotgun (WGS) entry which is preliminary data.</text>
</comment>
<evidence type="ECO:0000313" key="1">
    <source>
        <dbReference type="EMBL" id="MCB4797370.1"/>
    </source>
</evidence>
<sequence length="142" mass="16240">MKKQFIHNIEFQTPASSNSVYDFAKNVERRSEWISIIKKVELLDSPITVGSKFKENTNKGTMILEFTELKPNNKVRYKTIESKGLFADINWDIKETNGKSFVHISFSFQAKGFAKIILPLIFNKIKQGINEDIGILQGLLIS</sequence>
<accession>A0A9X1L0D8</accession>
<dbReference type="EMBL" id="JAJAPW010000001">
    <property type="protein sequence ID" value="MCB4797370.1"/>
    <property type="molecule type" value="Genomic_DNA"/>
</dbReference>
<proteinExistence type="predicted"/>
<dbReference type="SUPFAM" id="SSF55961">
    <property type="entry name" value="Bet v1-like"/>
    <property type="match status" value="1"/>
</dbReference>
<dbReference type="Proteomes" id="UP001139199">
    <property type="component" value="Unassembled WGS sequence"/>
</dbReference>
<dbReference type="RefSeq" id="WP_226539917.1">
    <property type="nucleotide sequence ID" value="NZ_JAJAPW010000001.1"/>
</dbReference>
<protein>
    <submittedName>
        <fullName evidence="1">Uncharacterized protein</fullName>
    </submittedName>
</protein>
<dbReference type="Gene3D" id="3.30.530.20">
    <property type="match status" value="1"/>
</dbReference>
<gene>
    <name evidence="1" type="ORF">LG649_00825</name>
</gene>